<dbReference type="AlphaFoldDB" id="A0AAW0GVM1"/>
<protein>
    <submittedName>
        <fullName evidence="2">Uncharacterized protein</fullName>
    </submittedName>
</protein>
<feature type="compositionally biased region" description="Pro residues" evidence="1">
    <location>
        <begin position="47"/>
        <end position="60"/>
    </location>
</feature>
<comment type="caution">
    <text evidence="2">The sequence shown here is derived from an EMBL/GenBank/DDBJ whole genome shotgun (WGS) entry which is preliminary data.</text>
</comment>
<name>A0AAW0GVM1_9APHY</name>
<proteinExistence type="predicted"/>
<accession>A0AAW0GVM1</accession>
<evidence type="ECO:0000313" key="2">
    <source>
        <dbReference type="EMBL" id="KAK7695284.1"/>
    </source>
</evidence>
<reference evidence="2 3" key="1">
    <citation type="submission" date="2022-09" db="EMBL/GenBank/DDBJ databases">
        <authorList>
            <person name="Palmer J.M."/>
        </authorList>
    </citation>
    <scope>NUCLEOTIDE SEQUENCE [LARGE SCALE GENOMIC DNA]</scope>
    <source>
        <strain evidence="2 3">DSM 7382</strain>
    </source>
</reference>
<feature type="region of interest" description="Disordered" evidence="1">
    <location>
        <begin position="41"/>
        <end position="62"/>
    </location>
</feature>
<organism evidence="2 3">
    <name type="scientific">Cerrena zonata</name>
    <dbReference type="NCBI Taxonomy" id="2478898"/>
    <lineage>
        <taxon>Eukaryota</taxon>
        <taxon>Fungi</taxon>
        <taxon>Dikarya</taxon>
        <taxon>Basidiomycota</taxon>
        <taxon>Agaricomycotina</taxon>
        <taxon>Agaricomycetes</taxon>
        <taxon>Polyporales</taxon>
        <taxon>Cerrenaceae</taxon>
        <taxon>Cerrena</taxon>
    </lineage>
</organism>
<gene>
    <name evidence="2" type="ORF">QCA50_002474</name>
</gene>
<dbReference type="Proteomes" id="UP001385951">
    <property type="component" value="Unassembled WGS sequence"/>
</dbReference>
<evidence type="ECO:0000256" key="1">
    <source>
        <dbReference type="SAM" id="MobiDB-lite"/>
    </source>
</evidence>
<keyword evidence="3" id="KW-1185">Reference proteome</keyword>
<evidence type="ECO:0000313" key="3">
    <source>
        <dbReference type="Proteomes" id="UP001385951"/>
    </source>
</evidence>
<dbReference type="EMBL" id="JASBNA010000002">
    <property type="protein sequence ID" value="KAK7695284.1"/>
    <property type="molecule type" value="Genomic_DNA"/>
</dbReference>
<sequence length="175" mass="19081">MVLVLAYSSTEELPERTCLTHVPSSQPTPFHPAQLDKITLPSEDFPNPIPNPTTRPPPPARDAALVYKEPSIDPPSSALTALLCVRTLFRAAFASADAAPRADEDHFGFPGIVEETGEEEEMAGAHSDSERLGERRGRKAFMGIRHLLQGVHIRDEALSEWITEMVDAGLDGTTL</sequence>